<evidence type="ECO:0000313" key="1">
    <source>
        <dbReference type="EMBL" id="EWM20884.1"/>
    </source>
</evidence>
<sequence length="94" mass="10932">MFFSIVMYHFITREGRRWCQSKVTDSESAREAAKEIQGVLRERGSKYLCVSVSVRGRDEATREHCSRRKRKAHYLARITTITGQSTEIRHVQAS</sequence>
<proteinExistence type="predicted"/>
<reference evidence="1 2" key="1">
    <citation type="journal article" date="2014" name="Mol. Plant">
        <title>Chromosome Scale Genome Assembly and Transcriptome Profiling of Nannochloropsis gaditana in Nitrogen Depletion.</title>
        <authorList>
            <person name="Corteggiani Carpinelli E."/>
            <person name="Telatin A."/>
            <person name="Vitulo N."/>
            <person name="Forcato C."/>
            <person name="D'Angelo M."/>
            <person name="Schiavon R."/>
            <person name="Vezzi A."/>
            <person name="Giacometti G.M."/>
            <person name="Morosinotto T."/>
            <person name="Valle G."/>
        </authorList>
    </citation>
    <scope>NUCLEOTIDE SEQUENCE [LARGE SCALE GENOMIC DNA]</scope>
    <source>
        <strain evidence="1 2">B-31</strain>
    </source>
</reference>
<keyword evidence="2" id="KW-1185">Reference proteome</keyword>
<protein>
    <submittedName>
        <fullName evidence="1">Uncharacterized protein</fullName>
    </submittedName>
</protein>
<evidence type="ECO:0000313" key="2">
    <source>
        <dbReference type="Proteomes" id="UP000019335"/>
    </source>
</evidence>
<dbReference type="EMBL" id="AZIL01002746">
    <property type="protein sequence ID" value="EWM20884.1"/>
    <property type="molecule type" value="Genomic_DNA"/>
</dbReference>
<organism evidence="1 2">
    <name type="scientific">Nannochloropsis gaditana</name>
    <dbReference type="NCBI Taxonomy" id="72520"/>
    <lineage>
        <taxon>Eukaryota</taxon>
        <taxon>Sar</taxon>
        <taxon>Stramenopiles</taxon>
        <taxon>Ochrophyta</taxon>
        <taxon>Eustigmatophyceae</taxon>
        <taxon>Eustigmatales</taxon>
        <taxon>Monodopsidaceae</taxon>
        <taxon>Nannochloropsis</taxon>
    </lineage>
</organism>
<gene>
    <name evidence="1" type="ORF">Naga_100201g4</name>
</gene>
<accession>W7TIU5</accession>
<name>W7TIU5_9STRA</name>
<dbReference type="Proteomes" id="UP000019335">
    <property type="component" value="Unassembled WGS sequence"/>
</dbReference>
<comment type="caution">
    <text evidence="1">The sequence shown here is derived from an EMBL/GenBank/DDBJ whole genome shotgun (WGS) entry which is preliminary data.</text>
</comment>
<dbReference type="AlphaFoldDB" id="W7TIU5"/>